<dbReference type="Proteomes" id="UP000009296">
    <property type="component" value="Chromosome"/>
</dbReference>
<evidence type="ECO:0000313" key="10">
    <source>
        <dbReference type="EMBL" id="AEH07468.1"/>
    </source>
</evidence>
<dbReference type="EC" id="2.7.7.77" evidence="8"/>
<accession>F8AK95</accession>
<evidence type="ECO:0000259" key="9">
    <source>
        <dbReference type="Pfam" id="PF12804"/>
    </source>
</evidence>
<dbReference type="HOGENOM" id="CLU_055597_2_0_2"/>
<keyword evidence="5 8" id="KW-0460">Magnesium</keyword>
<evidence type="ECO:0000256" key="6">
    <source>
        <dbReference type="ARBA" id="ARBA00023134"/>
    </source>
</evidence>
<feature type="binding site" evidence="8">
    <location>
        <begin position="9"/>
        <end position="11"/>
    </location>
    <ligand>
        <name>GTP</name>
        <dbReference type="ChEBI" id="CHEBI:37565"/>
    </ligand>
</feature>
<comment type="caution">
    <text evidence="8">Lacks conserved residue(s) required for the propagation of feature annotation.</text>
</comment>
<evidence type="ECO:0000313" key="11">
    <source>
        <dbReference type="Proteomes" id="UP000009296"/>
    </source>
</evidence>
<dbReference type="AlphaFoldDB" id="F8AK95"/>
<comment type="similarity">
    <text evidence="8">Belongs to the MobA family.</text>
</comment>
<comment type="subcellular location">
    <subcellularLocation>
        <location evidence="8">Cytoplasm</location>
    </subcellularLocation>
</comment>
<feature type="binding site" evidence="8">
    <location>
        <position position="107"/>
    </location>
    <ligand>
        <name>GTP</name>
        <dbReference type="ChEBI" id="CHEBI:37565"/>
    </ligand>
</feature>
<feature type="domain" description="MobA-like NTP transferase" evidence="9">
    <location>
        <begin position="6"/>
        <end position="162"/>
    </location>
</feature>
<evidence type="ECO:0000256" key="3">
    <source>
        <dbReference type="ARBA" id="ARBA00022723"/>
    </source>
</evidence>
<dbReference type="eggNOG" id="arCOG01872">
    <property type="taxonomic scope" value="Archaea"/>
</dbReference>
<keyword evidence="1 8" id="KW-0963">Cytoplasm</keyword>
<feature type="binding site" evidence="8">
    <location>
        <position position="21"/>
    </location>
    <ligand>
        <name>GTP</name>
        <dbReference type="ChEBI" id="CHEBI:37565"/>
    </ligand>
</feature>
<dbReference type="Pfam" id="PF12804">
    <property type="entry name" value="NTP_transf_3"/>
    <property type="match status" value="1"/>
</dbReference>
<evidence type="ECO:0000256" key="8">
    <source>
        <dbReference type="HAMAP-Rule" id="MF_00316"/>
    </source>
</evidence>
<dbReference type="InterPro" id="IPR013482">
    <property type="entry name" value="Molybde_CF_guanTrfase"/>
</dbReference>
<keyword evidence="3 8" id="KW-0479">Metal-binding</keyword>
<dbReference type="Gene3D" id="3.90.550.10">
    <property type="entry name" value="Spore Coat Polysaccharide Biosynthesis Protein SpsA, Chain A"/>
    <property type="match status" value="1"/>
</dbReference>
<keyword evidence="4 8" id="KW-0547">Nucleotide-binding</keyword>
<dbReference type="GO" id="GO:0046872">
    <property type="term" value="F:metal ion binding"/>
    <property type="evidence" value="ECO:0007669"/>
    <property type="project" value="UniProtKB-KW"/>
</dbReference>
<keyword evidence="7 8" id="KW-0501">Molybdenum cofactor biosynthesis</keyword>
<feature type="binding site" evidence="8">
    <location>
        <position position="107"/>
    </location>
    <ligand>
        <name>Mg(2+)</name>
        <dbReference type="ChEBI" id="CHEBI:18420"/>
    </ligand>
</feature>
<evidence type="ECO:0000256" key="4">
    <source>
        <dbReference type="ARBA" id="ARBA00022741"/>
    </source>
</evidence>
<dbReference type="GO" id="GO:0061603">
    <property type="term" value="F:molybdenum cofactor guanylyltransferase activity"/>
    <property type="evidence" value="ECO:0007669"/>
    <property type="project" value="UniProtKB-EC"/>
</dbReference>
<dbReference type="PANTHER" id="PTHR19136:SF81">
    <property type="entry name" value="MOLYBDENUM COFACTOR GUANYLYLTRANSFERASE"/>
    <property type="match status" value="1"/>
</dbReference>
<organism evidence="10 11">
    <name type="scientific">Methanothermococcus okinawensis (strain DSM 14208 / JCM 11175 / IH1)</name>
    <dbReference type="NCBI Taxonomy" id="647113"/>
    <lineage>
        <taxon>Archaea</taxon>
        <taxon>Methanobacteriati</taxon>
        <taxon>Methanobacteriota</taxon>
        <taxon>Methanomada group</taxon>
        <taxon>Methanococci</taxon>
        <taxon>Methanococcales</taxon>
        <taxon>Methanococcaceae</taxon>
        <taxon>Methanothermococcus</taxon>
    </lineage>
</organism>
<evidence type="ECO:0000256" key="7">
    <source>
        <dbReference type="ARBA" id="ARBA00023150"/>
    </source>
</evidence>
<keyword evidence="11" id="KW-1185">Reference proteome</keyword>
<dbReference type="PANTHER" id="PTHR19136">
    <property type="entry name" value="MOLYBDENUM COFACTOR GUANYLYLTRANSFERASE"/>
    <property type="match status" value="1"/>
</dbReference>
<dbReference type="EMBL" id="CP002792">
    <property type="protein sequence ID" value="AEH07468.1"/>
    <property type="molecule type" value="Genomic_DNA"/>
</dbReference>
<name>F8AK95_METOI</name>
<reference evidence="10" key="1">
    <citation type="submission" date="2011-05" db="EMBL/GenBank/DDBJ databases">
        <title>Complete sequence of chromosome of Methanothermococcus okinawensis IH1.</title>
        <authorList>
            <consortium name="US DOE Joint Genome Institute"/>
            <person name="Lucas S."/>
            <person name="Han J."/>
            <person name="Lapidus A."/>
            <person name="Cheng J.-F."/>
            <person name="Goodwin L."/>
            <person name="Pitluck S."/>
            <person name="Peters L."/>
            <person name="Mikhailova N."/>
            <person name="Held B."/>
            <person name="Han C."/>
            <person name="Tapia R."/>
            <person name="Land M."/>
            <person name="Hauser L."/>
            <person name="Kyrpides N."/>
            <person name="Ivanova N."/>
            <person name="Pagani I."/>
            <person name="Sieprawska-Lupa M."/>
            <person name="Takai K."/>
            <person name="Miyazaki J."/>
            <person name="Whitman W."/>
            <person name="Woyke T."/>
        </authorList>
    </citation>
    <scope>NUCLEOTIDE SEQUENCE</scope>
    <source>
        <strain evidence="10">IH1</strain>
    </source>
</reference>
<dbReference type="InterPro" id="IPR029044">
    <property type="entry name" value="Nucleotide-diphossugar_trans"/>
</dbReference>
<dbReference type="GO" id="GO:0005525">
    <property type="term" value="F:GTP binding"/>
    <property type="evidence" value="ECO:0007669"/>
    <property type="project" value="UniProtKB-UniRule"/>
</dbReference>
<dbReference type="HAMAP" id="MF_00316">
    <property type="entry name" value="MobA"/>
    <property type="match status" value="1"/>
</dbReference>
<keyword evidence="6 8" id="KW-0342">GTP-binding</keyword>
<protein>
    <recommendedName>
        <fullName evidence="8">Probable molybdenum cofactor guanylyltransferase</fullName>
        <shortName evidence="8">MoCo guanylyltransferase</shortName>
        <ecNumber evidence="8">2.7.7.77</ecNumber>
    </recommendedName>
    <alternativeName>
        <fullName evidence="8">GTP:molybdopterin guanylyltransferase</fullName>
    </alternativeName>
    <alternativeName>
        <fullName evidence="8">Mo-MPT guanylyltransferase</fullName>
    </alternativeName>
    <alternativeName>
        <fullName evidence="8">Molybdopterin guanylyltransferase</fullName>
    </alternativeName>
    <alternativeName>
        <fullName evidence="8">Molybdopterin-guanine dinucleotide synthase</fullName>
        <shortName evidence="8">MGD synthase</shortName>
    </alternativeName>
</protein>
<feature type="binding site" evidence="8">
    <location>
        <position position="82"/>
    </location>
    <ligand>
        <name>GTP</name>
        <dbReference type="ChEBI" id="CHEBI:37565"/>
    </ligand>
</feature>
<dbReference type="CDD" id="cd02503">
    <property type="entry name" value="MobA"/>
    <property type="match status" value="1"/>
</dbReference>
<comment type="catalytic activity">
    <reaction evidence="8">
        <text>Mo-molybdopterin + GTP + H(+) = Mo-molybdopterin guanine dinucleotide + diphosphate</text>
        <dbReference type="Rhea" id="RHEA:34243"/>
        <dbReference type="ChEBI" id="CHEBI:15378"/>
        <dbReference type="ChEBI" id="CHEBI:33019"/>
        <dbReference type="ChEBI" id="CHEBI:37565"/>
        <dbReference type="ChEBI" id="CHEBI:71302"/>
        <dbReference type="ChEBI" id="CHEBI:71310"/>
        <dbReference type="EC" id="2.7.7.77"/>
    </reaction>
</comment>
<dbReference type="GO" id="GO:0006777">
    <property type="term" value="P:Mo-molybdopterin cofactor biosynthetic process"/>
    <property type="evidence" value="ECO:0007669"/>
    <property type="project" value="UniProtKB-KW"/>
</dbReference>
<proteinExistence type="inferred from homology"/>
<comment type="domain">
    <text evidence="8">The N-terminal domain determines nucleotide recognition and specific binding, while the C-terminal domain determines the specific binding to the target protein.</text>
</comment>
<sequence length="224" mass="26195">MVMISAIILSGGNARRMGGEKPFRKLNNNYLIENVANVLIEMNIPFTIVFKHLNNLYYEDIKKQHYMFKKYHQTITWDIINDKGPIVGILSGMRILDTEWIITLPCDMPLINKSSINNLLNYIPIADSEKYDCIIPKHKNGYIEPLFSIYKKSSIKILTELVKKIIIEENKSLPIRRFIDELNPLYIPVDEIDPTKKTFVNVNTQDDLKTIKYKNKEKNYLNKK</sequence>
<dbReference type="GO" id="GO:0005737">
    <property type="term" value="C:cytoplasm"/>
    <property type="evidence" value="ECO:0007669"/>
    <property type="project" value="UniProtKB-SubCell"/>
</dbReference>
<evidence type="ECO:0000256" key="1">
    <source>
        <dbReference type="ARBA" id="ARBA00022490"/>
    </source>
</evidence>
<keyword evidence="2 8" id="KW-0808">Transferase</keyword>
<dbReference type="InterPro" id="IPR025877">
    <property type="entry name" value="MobA-like_NTP_Trfase"/>
</dbReference>
<comment type="function">
    <text evidence="8">Transfers a GMP moiety from GTP to Mo-molybdopterin (Mo-MPT) cofactor (Moco or molybdenum cofactor) to form Mo-molybdopterin guanine dinucleotide (Mo-MGD) cofactor.</text>
</comment>
<dbReference type="KEGG" id="mok:Metok_1505"/>
<evidence type="ECO:0000256" key="5">
    <source>
        <dbReference type="ARBA" id="ARBA00022842"/>
    </source>
</evidence>
<evidence type="ECO:0000256" key="2">
    <source>
        <dbReference type="ARBA" id="ARBA00022679"/>
    </source>
</evidence>
<dbReference type="STRING" id="647113.Metok_1505"/>
<gene>
    <name evidence="8" type="primary">mobA</name>
    <name evidence="10" type="ordered locus">Metok_1505</name>
</gene>
<dbReference type="SUPFAM" id="SSF53448">
    <property type="entry name" value="Nucleotide-diphospho-sugar transferases"/>
    <property type="match status" value="1"/>
</dbReference>
<comment type="cofactor">
    <cofactor evidence="8">
        <name>Mg(2+)</name>
        <dbReference type="ChEBI" id="CHEBI:18420"/>
    </cofactor>
</comment>